<organism evidence="1 2">
    <name type="scientific">Paenibacillus brasilensis</name>
    <dbReference type="NCBI Taxonomy" id="128574"/>
    <lineage>
        <taxon>Bacteria</taxon>
        <taxon>Bacillati</taxon>
        <taxon>Bacillota</taxon>
        <taxon>Bacilli</taxon>
        <taxon>Bacillales</taxon>
        <taxon>Paenibacillaceae</taxon>
        <taxon>Paenibacillus</taxon>
    </lineage>
</organism>
<comment type="caution">
    <text evidence="1">The sequence shown here is derived from an EMBL/GenBank/DDBJ whole genome shotgun (WGS) entry which is preliminary data.</text>
</comment>
<accession>A0ABU0L5Q6</accession>
<reference evidence="1 2" key="1">
    <citation type="submission" date="2023-07" db="EMBL/GenBank/DDBJ databases">
        <title>Genomic Encyclopedia of Type Strains, Phase IV (KMG-IV): sequencing the most valuable type-strain genomes for metagenomic binning, comparative biology and taxonomic classification.</title>
        <authorList>
            <person name="Goeker M."/>
        </authorList>
    </citation>
    <scope>NUCLEOTIDE SEQUENCE [LARGE SCALE GENOMIC DNA]</scope>
    <source>
        <strain evidence="1 2">DSM 14914</strain>
    </source>
</reference>
<dbReference type="EMBL" id="JAUSWA010000039">
    <property type="protein sequence ID" value="MDQ0496617.1"/>
    <property type="molecule type" value="Genomic_DNA"/>
</dbReference>
<evidence type="ECO:0000313" key="1">
    <source>
        <dbReference type="EMBL" id="MDQ0496617.1"/>
    </source>
</evidence>
<dbReference type="Proteomes" id="UP001242811">
    <property type="component" value="Unassembled WGS sequence"/>
</dbReference>
<gene>
    <name evidence="1" type="ORF">QOZ95_004807</name>
</gene>
<keyword evidence="2" id="KW-1185">Reference proteome</keyword>
<sequence>MLGRQVIPSIDIYNQVLDNKVDVGVGLEIQPEI</sequence>
<protein>
    <submittedName>
        <fullName evidence="1">Uncharacterized protein</fullName>
    </submittedName>
</protein>
<proteinExistence type="predicted"/>
<evidence type="ECO:0000313" key="2">
    <source>
        <dbReference type="Proteomes" id="UP001242811"/>
    </source>
</evidence>
<name>A0ABU0L5Q6_9BACL</name>